<dbReference type="Proteomes" id="UP001057402">
    <property type="component" value="Chromosome 11"/>
</dbReference>
<reference evidence="2" key="1">
    <citation type="journal article" date="2023" name="Front. Plant Sci.">
        <title>Chromosomal-level genome assembly of Melastoma candidum provides insights into trichome evolution.</title>
        <authorList>
            <person name="Zhong Y."/>
            <person name="Wu W."/>
            <person name="Sun C."/>
            <person name="Zou P."/>
            <person name="Liu Y."/>
            <person name="Dai S."/>
            <person name="Zhou R."/>
        </authorList>
    </citation>
    <scope>NUCLEOTIDE SEQUENCE [LARGE SCALE GENOMIC DNA]</scope>
</reference>
<protein>
    <submittedName>
        <fullName evidence="1">Uncharacterized protein</fullName>
    </submittedName>
</protein>
<proteinExistence type="predicted"/>
<keyword evidence="2" id="KW-1185">Reference proteome</keyword>
<name>A0ACB9LL79_9MYRT</name>
<dbReference type="EMBL" id="CM042890">
    <property type="protein sequence ID" value="KAI4311838.1"/>
    <property type="molecule type" value="Genomic_DNA"/>
</dbReference>
<evidence type="ECO:0000313" key="1">
    <source>
        <dbReference type="EMBL" id="KAI4311838.1"/>
    </source>
</evidence>
<gene>
    <name evidence="1" type="ORF">MLD38_036701</name>
</gene>
<comment type="caution">
    <text evidence="1">The sequence shown here is derived from an EMBL/GenBank/DDBJ whole genome shotgun (WGS) entry which is preliminary data.</text>
</comment>
<evidence type="ECO:0000313" key="2">
    <source>
        <dbReference type="Proteomes" id="UP001057402"/>
    </source>
</evidence>
<sequence length="781" mass="84490">MLISPKPLSILLVRSLLCLSLFHVLARAAKQSYIVYLGLHVHGPDVTDEELDRVTDFHHEFLGSFIGGREEARKAIFCSYRRHINGFAAVIEDSDAAAISRHPRVVSVFLDHGRKLHTTHSWDFMLLEHDGVIQHGSLWEKADFGEDIIIANLDTGVWPEAKSFSDDGFGPVPRRWRGSCENDTAIGVRCNRKLIGAKYFNKGYLRYTGAKLDPSTNSARDFDGHGSHTLSTLGGNFVPGANVFGVANGTAKGGSPRARVASYKVCWTPVNGSECFDSDILDAFDTAMHDGVDVLSLSLGGFPGEYFEDGISIGSFHAVRKGIVVTCSAGNDGPIPGTVTNVSPWILTVGASTLDREFQTFVDLQNGNPGARLKGMSLSRAMPEDKLYQLITGAQAMLDGGNATDAQLCFPETLDPEKAKGKIVACLRGITARVDKGRQAAQAGAAGMILCNDEDSGNEIIADPHLLPAAHITYKDGLTVFNYINNSKNPLGYITAPTAKIHIKPAPFMAAFSSLGPNLVTPEILKPDVTAPGVNIIAAYSEAVSPTDLDFDKRRVPFNVDSGTSMSCPHVAGVVGLIKKIHPDWSPAAIRSAIMTTARTRDNAMKTMLNGDFIEATPFSFGAGHIRPNRAADPGLIYDLGTDDYLDFLCAAGYNETLIQYFSDRPYQCPDSPDLSHFNYPSISVPELDTTVTVTRRVKNVGPPGTYSAKVRQPPRVSMSVQPSSLTFSSSGEEQSFQVTFELTFPPPGNYTIHYVFGGLTWTDGSHFVRSPIVVGIPAKN</sequence>
<accession>A0ACB9LL79</accession>
<organism evidence="1 2">
    <name type="scientific">Melastoma candidum</name>
    <dbReference type="NCBI Taxonomy" id="119954"/>
    <lineage>
        <taxon>Eukaryota</taxon>
        <taxon>Viridiplantae</taxon>
        <taxon>Streptophyta</taxon>
        <taxon>Embryophyta</taxon>
        <taxon>Tracheophyta</taxon>
        <taxon>Spermatophyta</taxon>
        <taxon>Magnoliopsida</taxon>
        <taxon>eudicotyledons</taxon>
        <taxon>Gunneridae</taxon>
        <taxon>Pentapetalae</taxon>
        <taxon>rosids</taxon>
        <taxon>malvids</taxon>
        <taxon>Myrtales</taxon>
        <taxon>Melastomataceae</taxon>
        <taxon>Melastomatoideae</taxon>
        <taxon>Melastomateae</taxon>
        <taxon>Melastoma</taxon>
    </lineage>
</organism>